<evidence type="ECO:0000256" key="1">
    <source>
        <dbReference type="ARBA" id="ARBA00004275"/>
    </source>
</evidence>
<reference evidence="15 16" key="1">
    <citation type="submission" date="2021-03" db="EMBL/GenBank/DDBJ databases">
        <title>Genomic Encyclopedia of Type Strains, Phase IV (KMG-IV): sequencing the most valuable type-strain genomes for metagenomic binning, comparative biology and taxonomic classification.</title>
        <authorList>
            <person name="Goeker M."/>
        </authorList>
    </citation>
    <scope>NUCLEOTIDE SEQUENCE [LARGE SCALE GENOMIC DNA]</scope>
    <source>
        <strain evidence="15 16">DSM 21600</strain>
    </source>
</reference>
<evidence type="ECO:0000256" key="2">
    <source>
        <dbReference type="ARBA" id="ARBA00005005"/>
    </source>
</evidence>
<evidence type="ECO:0000256" key="6">
    <source>
        <dbReference type="ARBA" id="ARBA00023027"/>
    </source>
</evidence>
<dbReference type="Gene3D" id="3.90.226.10">
    <property type="entry name" value="2-enoyl-CoA Hydratase, Chain A, domain 1"/>
    <property type="match status" value="1"/>
</dbReference>
<evidence type="ECO:0000256" key="12">
    <source>
        <dbReference type="ARBA" id="ARBA00049556"/>
    </source>
</evidence>
<keyword evidence="7" id="KW-0443">Lipid metabolism</keyword>
<keyword evidence="16" id="KW-1185">Reference proteome</keyword>
<dbReference type="InterPro" id="IPR008927">
    <property type="entry name" value="6-PGluconate_DH-like_C_sf"/>
</dbReference>
<proteinExistence type="predicted"/>
<evidence type="ECO:0000313" key="16">
    <source>
        <dbReference type="Proteomes" id="UP000759443"/>
    </source>
</evidence>
<comment type="caution">
    <text evidence="15">The sequence shown here is derived from an EMBL/GenBank/DDBJ whole genome shotgun (WGS) entry which is preliminary data.</text>
</comment>
<evidence type="ECO:0000256" key="7">
    <source>
        <dbReference type="ARBA" id="ARBA00023098"/>
    </source>
</evidence>
<dbReference type="GO" id="GO:0003857">
    <property type="term" value="F:(3S)-3-hydroxyacyl-CoA dehydrogenase (NAD+) activity"/>
    <property type="evidence" value="ECO:0007669"/>
    <property type="project" value="UniProtKB-EC"/>
</dbReference>
<dbReference type="RefSeq" id="WP_209942826.1">
    <property type="nucleotide sequence ID" value="NZ_JAGGJU010000002.1"/>
</dbReference>
<dbReference type="SUPFAM" id="SSF48179">
    <property type="entry name" value="6-phosphogluconate dehydrogenase C-terminal domain-like"/>
    <property type="match status" value="2"/>
</dbReference>
<evidence type="ECO:0000256" key="11">
    <source>
        <dbReference type="ARBA" id="ARBA00023268"/>
    </source>
</evidence>
<dbReference type="Pfam" id="PF02737">
    <property type="entry name" value="3HCDH_N"/>
    <property type="match status" value="1"/>
</dbReference>
<sequence length="661" mass="69998">MGAATDLTDPVKTRHDDGVLVVTIDNPPVNATGAAVRAGLMAALDQARTDALVAAVVITGAGKTFIGGADIREFGKPPVDPALPAVIAAIEAFDKPVVAAINGAALGGGLEVALACHGRVAGQTASLGLPEVHLGLVPGAGGTQRLPRLVGTLVALKMITDGKPVGASQALETGLVDRMADADLLAAATGFARSLVAQPLRRTGQLTVRPHDAGAFEAEAERVAKKARGRSAPLEGIRLVRMATESDLDTGLKAERETFVRLRDSTESAALRHIFFAERSAGKPPELKAVEPRRLETIGIAGTGLMGCGIAVATLAAGYRVIALDQTAEAAEKGAVRIRETIAKSVASGRLSQESADTQLSRLTVTADANLLSAADLVIEAVFDDLQVKTDLFQRLDGIVPETTILATNTSYLDPDEIAAATAHPSRVVGLHFFSPAHIMKLVEVVRCASTAPEVLATALAFARTCRKIPVVTGVCEGFIGNRIFSAYRDEAERLIEEGALPQDVDRAMEAYGFPMGLFAVYDMAGLEIAWARRKRQAATRDPNLAYFEIPDRLCEAGRFGRKAGRGFYLYEDGRKKVDPEIDRLIADYRAEKGFIARAIGDDEIIARLLARMAREGQALLDETIAARAEDIDVVLVHGYGFPAHKGGPMFAAPQQLKTTT</sequence>
<gene>
    <name evidence="15" type="ORF">J2Z17_001037</name>
</gene>
<evidence type="ECO:0000256" key="9">
    <source>
        <dbReference type="ARBA" id="ARBA00023235"/>
    </source>
</evidence>
<keyword evidence="8" id="KW-0576">Peroxisome</keyword>
<dbReference type="SUPFAM" id="SSF52096">
    <property type="entry name" value="ClpP/crotonase"/>
    <property type="match status" value="1"/>
</dbReference>
<evidence type="ECO:0000256" key="3">
    <source>
        <dbReference type="ARBA" id="ARBA00022832"/>
    </source>
</evidence>
<keyword evidence="11" id="KW-0511">Multifunctional enzyme</keyword>
<dbReference type="InterPro" id="IPR006108">
    <property type="entry name" value="3HC_DH_C"/>
</dbReference>
<evidence type="ECO:0000256" key="10">
    <source>
        <dbReference type="ARBA" id="ARBA00023239"/>
    </source>
</evidence>
<dbReference type="InterPro" id="IPR029045">
    <property type="entry name" value="ClpP/crotonase-like_dom_sf"/>
</dbReference>
<comment type="catalytic activity">
    <reaction evidence="12">
        <text>a (3S)-3-hydroxyacyl-CoA + NAD(+) = a 3-oxoacyl-CoA + NADH + H(+)</text>
        <dbReference type="Rhea" id="RHEA:22432"/>
        <dbReference type="ChEBI" id="CHEBI:15378"/>
        <dbReference type="ChEBI" id="CHEBI:57318"/>
        <dbReference type="ChEBI" id="CHEBI:57540"/>
        <dbReference type="ChEBI" id="CHEBI:57945"/>
        <dbReference type="ChEBI" id="CHEBI:90726"/>
        <dbReference type="EC" id="1.1.1.35"/>
    </reaction>
</comment>
<evidence type="ECO:0000256" key="8">
    <source>
        <dbReference type="ARBA" id="ARBA00023140"/>
    </source>
</evidence>
<keyword evidence="4" id="KW-0442">Lipid degradation</keyword>
<evidence type="ECO:0000256" key="5">
    <source>
        <dbReference type="ARBA" id="ARBA00023002"/>
    </source>
</evidence>
<dbReference type="PANTHER" id="PTHR23309">
    <property type="entry name" value="3-HYDROXYACYL-COA DEHYROGENASE"/>
    <property type="match status" value="1"/>
</dbReference>
<dbReference type="SUPFAM" id="SSF51735">
    <property type="entry name" value="NAD(P)-binding Rossmann-fold domains"/>
    <property type="match status" value="1"/>
</dbReference>
<evidence type="ECO:0000313" key="15">
    <source>
        <dbReference type="EMBL" id="MBP1849616.1"/>
    </source>
</evidence>
<keyword evidence="10" id="KW-0456">Lyase</keyword>
<name>A0ABS4DV97_9HYPH</name>
<keyword evidence="6" id="KW-0520">NAD</keyword>
<evidence type="ECO:0000259" key="13">
    <source>
        <dbReference type="Pfam" id="PF00725"/>
    </source>
</evidence>
<dbReference type="InterPro" id="IPR001753">
    <property type="entry name" value="Enoyl-CoA_hydra/iso"/>
</dbReference>
<dbReference type="Gene3D" id="3.40.50.720">
    <property type="entry name" value="NAD(P)-binding Rossmann-like Domain"/>
    <property type="match status" value="1"/>
</dbReference>
<comment type="pathway">
    <text evidence="2">Lipid metabolism; fatty acid beta-oxidation.</text>
</comment>
<evidence type="ECO:0000259" key="14">
    <source>
        <dbReference type="Pfam" id="PF02737"/>
    </source>
</evidence>
<dbReference type="CDD" id="cd06558">
    <property type="entry name" value="crotonase-like"/>
    <property type="match status" value="1"/>
</dbReference>
<keyword evidence="9" id="KW-0413">Isomerase</keyword>
<comment type="subcellular location">
    <subcellularLocation>
        <location evidence="1">Peroxisome</location>
    </subcellularLocation>
</comment>
<keyword evidence="5 15" id="KW-0560">Oxidoreductase</keyword>
<dbReference type="InterPro" id="IPR036291">
    <property type="entry name" value="NAD(P)-bd_dom_sf"/>
</dbReference>
<dbReference type="Gene3D" id="1.10.1040.50">
    <property type="match status" value="1"/>
</dbReference>
<dbReference type="EMBL" id="JAGGJU010000002">
    <property type="protein sequence ID" value="MBP1849616.1"/>
    <property type="molecule type" value="Genomic_DNA"/>
</dbReference>
<dbReference type="Pfam" id="PF00378">
    <property type="entry name" value="ECH_1"/>
    <property type="match status" value="1"/>
</dbReference>
<dbReference type="InterPro" id="IPR006176">
    <property type="entry name" value="3-OHacyl-CoA_DH_NAD-bd"/>
</dbReference>
<dbReference type="Pfam" id="PF00725">
    <property type="entry name" value="3HCDH"/>
    <property type="match status" value="1"/>
</dbReference>
<keyword evidence="3" id="KW-0276">Fatty acid metabolism</keyword>
<feature type="domain" description="3-hydroxyacyl-CoA dehydrogenase C-terminal" evidence="13">
    <location>
        <begin position="478"/>
        <end position="571"/>
    </location>
</feature>
<organism evidence="15 16">
    <name type="scientific">Rhizobium halophytocola</name>
    <dbReference type="NCBI Taxonomy" id="735519"/>
    <lineage>
        <taxon>Bacteria</taxon>
        <taxon>Pseudomonadati</taxon>
        <taxon>Pseudomonadota</taxon>
        <taxon>Alphaproteobacteria</taxon>
        <taxon>Hyphomicrobiales</taxon>
        <taxon>Rhizobiaceae</taxon>
        <taxon>Rhizobium/Agrobacterium group</taxon>
        <taxon>Rhizobium</taxon>
    </lineage>
</organism>
<protein>
    <submittedName>
        <fullName evidence="15">3-hydroxyacyl-CoA dehydrogenase</fullName>
        <ecNumber evidence="15">1.1.1.35</ecNumber>
    </submittedName>
</protein>
<accession>A0ABS4DV97</accession>
<dbReference type="Proteomes" id="UP000759443">
    <property type="component" value="Unassembled WGS sequence"/>
</dbReference>
<feature type="domain" description="3-hydroxyacyl-CoA dehydrogenase NAD binding" evidence="14">
    <location>
        <begin position="297"/>
        <end position="473"/>
    </location>
</feature>
<evidence type="ECO:0000256" key="4">
    <source>
        <dbReference type="ARBA" id="ARBA00022963"/>
    </source>
</evidence>
<dbReference type="EC" id="1.1.1.35" evidence="15"/>